<evidence type="ECO:0000256" key="6">
    <source>
        <dbReference type="SAM" id="Phobius"/>
    </source>
</evidence>
<dbReference type="EMBL" id="PXOF01000097">
    <property type="protein sequence ID" value="RGP66036.1"/>
    <property type="molecule type" value="Genomic_DNA"/>
</dbReference>
<evidence type="ECO:0000256" key="1">
    <source>
        <dbReference type="ARBA" id="ARBA00004141"/>
    </source>
</evidence>
<feature type="transmembrane region" description="Helical" evidence="6">
    <location>
        <begin position="40"/>
        <end position="62"/>
    </location>
</feature>
<dbReference type="Proteomes" id="UP000266152">
    <property type="component" value="Unassembled WGS sequence"/>
</dbReference>
<comment type="similarity">
    <text evidence="5">Belongs to the SAT4 family.</text>
</comment>
<name>A0A395S0U5_FUSSP</name>
<feature type="transmembrane region" description="Helical" evidence="6">
    <location>
        <begin position="120"/>
        <end position="141"/>
    </location>
</feature>
<keyword evidence="2 6" id="KW-0812">Transmembrane</keyword>
<comment type="subcellular location">
    <subcellularLocation>
        <location evidence="1">Membrane</location>
        <topology evidence="1">Multi-pass membrane protein</topology>
    </subcellularLocation>
</comment>
<keyword evidence="9" id="KW-1185">Reference proteome</keyword>
<sequence>MISSSAVMAFEWTILVLAYILVACRVYVRMFLRGVGLHAADYWLIVGLISCQGLLICDTLTFRMHAMDDFVLASNSIPIKKIRFATNYLFDVGIYFPKFSIIAFYFNLVPVTNPMMRRTLFALTGITVAFAFITVFCDTFWAEEVLNLVFPIPLLQGLMTSTRKKIGLAVVFGMGIITIAVSVGRFVTMLYIFGPLPKFAFLS</sequence>
<evidence type="ECO:0000256" key="5">
    <source>
        <dbReference type="ARBA" id="ARBA00038359"/>
    </source>
</evidence>
<organism evidence="8 9">
    <name type="scientific">Fusarium sporotrichioides</name>
    <dbReference type="NCBI Taxonomy" id="5514"/>
    <lineage>
        <taxon>Eukaryota</taxon>
        <taxon>Fungi</taxon>
        <taxon>Dikarya</taxon>
        <taxon>Ascomycota</taxon>
        <taxon>Pezizomycotina</taxon>
        <taxon>Sordariomycetes</taxon>
        <taxon>Hypocreomycetidae</taxon>
        <taxon>Hypocreales</taxon>
        <taxon>Nectriaceae</taxon>
        <taxon>Fusarium</taxon>
    </lineage>
</organism>
<feature type="transmembrane region" description="Helical" evidence="6">
    <location>
        <begin position="6"/>
        <end position="28"/>
    </location>
</feature>
<dbReference type="GO" id="GO:0016020">
    <property type="term" value="C:membrane"/>
    <property type="evidence" value="ECO:0007669"/>
    <property type="project" value="UniProtKB-SubCell"/>
</dbReference>
<evidence type="ECO:0000256" key="4">
    <source>
        <dbReference type="ARBA" id="ARBA00023136"/>
    </source>
</evidence>
<gene>
    <name evidence="8" type="ORF">FSPOR_6862</name>
</gene>
<feature type="transmembrane region" description="Helical" evidence="6">
    <location>
        <begin position="88"/>
        <end position="108"/>
    </location>
</feature>
<dbReference type="AlphaFoldDB" id="A0A395S0U5"/>
<dbReference type="PANTHER" id="PTHR33048:SF92">
    <property type="entry name" value="INTEGRAL MEMBRANE PROTEIN"/>
    <property type="match status" value="1"/>
</dbReference>
<feature type="transmembrane region" description="Helical" evidence="6">
    <location>
        <begin position="166"/>
        <end position="193"/>
    </location>
</feature>
<reference evidence="8 9" key="1">
    <citation type="journal article" date="2018" name="PLoS Pathog.">
        <title>Evolution of structural diversity of trichothecenes, a family of toxins produced by plant pathogenic and entomopathogenic fungi.</title>
        <authorList>
            <person name="Proctor R.H."/>
            <person name="McCormick S.P."/>
            <person name="Kim H.S."/>
            <person name="Cardoza R.E."/>
            <person name="Stanley A.M."/>
            <person name="Lindo L."/>
            <person name="Kelly A."/>
            <person name="Brown D.W."/>
            <person name="Lee T."/>
            <person name="Vaughan M.M."/>
            <person name="Alexander N.J."/>
            <person name="Busman M."/>
            <person name="Gutierrez S."/>
        </authorList>
    </citation>
    <scope>NUCLEOTIDE SEQUENCE [LARGE SCALE GENOMIC DNA]</scope>
    <source>
        <strain evidence="8 9">NRRL 3299</strain>
    </source>
</reference>
<keyword evidence="3 6" id="KW-1133">Transmembrane helix</keyword>
<comment type="caution">
    <text evidence="8">The sequence shown here is derived from an EMBL/GenBank/DDBJ whole genome shotgun (WGS) entry which is preliminary data.</text>
</comment>
<evidence type="ECO:0000256" key="3">
    <source>
        <dbReference type="ARBA" id="ARBA00022989"/>
    </source>
</evidence>
<dbReference type="Pfam" id="PF20684">
    <property type="entry name" value="Fung_rhodopsin"/>
    <property type="match status" value="1"/>
</dbReference>
<protein>
    <recommendedName>
        <fullName evidence="7">Rhodopsin domain-containing protein</fullName>
    </recommendedName>
</protein>
<dbReference type="PANTHER" id="PTHR33048">
    <property type="entry name" value="PTH11-LIKE INTEGRAL MEMBRANE PROTEIN (AFU_ORTHOLOGUE AFUA_5G11245)"/>
    <property type="match status" value="1"/>
</dbReference>
<accession>A0A395S0U5</accession>
<evidence type="ECO:0000256" key="2">
    <source>
        <dbReference type="ARBA" id="ARBA00022692"/>
    </source>
</evidence>
<dbReference type="InterPro" id="IPR049326">
    <property type="entry name" value="Rhodopsin_dom_fungi"/>
</dbReference>
<evidence type="ECO:0000313" key="9">
    <source>
        <dbReference type="Proteomes" id="UP000266152"/>
    </source>
</evidence>
<dbReference type="InterPro" id="IPR052337">
    <property type="entry name" value="SAT4-like"/>
</dbReference>
<feature type="domain" description="Rhodopsin" evidence="7">
    <location>
        <begin position="143"/>
        <end position="189"/>
    </location>
</feature>
<proteinExistence type="inferred from homology"/>
<dbReference type="STRING" id="5514.A0A395S0U5"/>
<evidence type="ECO:0000313" key="8">
    <source>
        <dbReference type="EMBL" id="RGP66036.1"/>
    </source>
</evidence>
<evidence type="ECO:0000259" key="7">
    <source>
        <dbReference type="Pfam" id="PF20684"/>
    </source>
</evidence>
<keyword evidence="4 6" id="KW-0472">Membrane</keyword>